<comment type="similarity">
    <text evidence="1">Belongs to the cullin family.</text>
</comment>
<dbReference type="eggNOG" id="KOG2166">
    <property type="taxonomic scope" value="Eukaryota"/>
</dbReference>
<dbReference type="InterPro" id="IPR016158">
    <property type="entry name" value="Cullin_homology"/>
</dbReference>
<sequence>MDIDVDVRYWKAEYSPKSFNGLSHHLEECVQLIKETFSQAIVNLERDSYGEHKGTLDLVDKSVKMCEILTSAKLYSTVESQGETESKKHKRLRLLSQYQIVEEFHQFVNSLFVEFLNILAEKFSFRSNPNCDDSIPSVLIDEYFKLELIFYDSLKDIRQITDYVYLNYPQIGKETLGELIIDDYYYKLFVISVQRFWGTKFNKVVGYFFDGYNFGPIYELTKWDELKSFKIGNFLRSIIKNNLMIDGMSPIEFYEKNLFDNAYINHENKSLNEFYLELNHRLILQARLAWHIDSALIHLSTQIILRRNFYDKSNLTLVLKKLIESTEFLLSMEVGNPRSKGSTELFSIIYKFYENLNELDLLKEIIKSTLFNSIYLSLKSEGKNFQANTKFLYVITRFLYFSRTIPKQKLKIKQEGYSLDFEPNSMTRFIKDEYSKIIGGDFKIIELYQKLCQNRLKNSQESFEIPLDDYDNMLFISMYCLEIDTVYIENHLKYLFRKFIMSGSTFWHSESTSDFEKKLLYTYEQISLKRSNEDIISSFIDELETSCDIGKKYFSYAFKKNPKATLQLELVPIVLKKDKIPITFPAEPNQKPRLPPTLESRWLEFENYYKSNYNDKHNLHFEYSLHHCEVSSPYILPNGEYLTFQLTLYQSLLLDLFNEKNEISIEMASKELIIDINTVRISMQSFLDCRLVKETINGNFEINDSYEPDLRRVKENKLRIGLPKATTIASNSRPKRPLKNNLHKEGSSSQWKLELLSLCIVRSLKGQSDGVDYDTLFRKVEKQYHGVSIGEFKEALNRVLTERSINQKDERFFY</sequence>
<dbReference type="InParanoid" id="A7TKH8"/>
<dbReference type="InterPro" id="IPR036317">
    <property type="entry name" value="Cullin_homology_sf"/>
</dbReference>
<organism evidence="4">
    <name type="scientific">Vanderwaltozyma polyspora (strain ATCC 22028 / DSM 70294 / BCRC 21397 / CBS 2163 / NBRC 10782 / NRRL Y-8283 / UCD 57-17)</name>
    <name type="common">Kluyveromyces polysporus</name>
    <dbReference type="NCBI Taxonomy" id="436907"/>
    <lineage>
        <taxon>Eukaryota</taxon>
        <taxon>Fungi</taxon>
        <taxon>Dikarya</taxon>
        <taxon>Ascomycota</taxon>
        <taxon>Saccharomycotina</taxon>
        <taxon>Saccharomycetes</taxon>
        <taxon>Saccharomycetales</taxon>
        <taxon>Saccharomycetaceae</taxon>
        <taxon>Vanderwaltozyma</taxon>
    </lineage>
</organism>
<accession>A7TKH8</accession>
<dbReference type="RefSeq" id="XP_001645058.1">
    <property type="nucleotide sequence ID" value="XM_001645008.1"/>
</dbReference>
<dbReference type="Proteomes" id="UP000000267">
    <property type="component" value="Unassembled WGS sequence"/>
</dbReference>
<dbReference type="GeneID" id="5545404"/>
<keyword evidence="4" id="KW-1185">Reference proteome</keyword>
<dbReference type="OMA" id="LFQTCVL"/>
<feature type="domain" description="Cullin family profile" evidence="2">
    <location>
        <begin position="443"/>
        <end position="687"/>
    </location>
</feature>
<evidence type="ECO:0000256" key="1">
    <source>
        <dbReference type="PROSITE-ProRule" id="PRU00330"/>
    </source>
</evidence>
<evidence type="ECO:0000313" key="3">
    <source>
        <dbReference type="EMBL" id="EDO17200.1"/>
    </source>
</evidence>
<dbReference type="KEGG" id="vpo:Kpol_1035p12"/>
<dbReference type="OrthoDB" id="27073at2759"/>
<dbReference type="Gene3D" id="3.30.230.130">
    <property type="entry name" value="Cullin, Chain C, Domain 2"/>
    <property type="match status" value="1"/>
</dbReference>
<reference evidence="3 4" key="1">
    <citation type="journal article" date="2007" name="Proc. Natl. Acad. Sci. U.S.A.">
        <title>Independent sorting-out of thousands of duplicated gene pairs in two yeast species descended from a whole-genome duplication.</title>
        <authorList>
            <person name="Scannell D.R."/>
            <person name="Frank A.C."/>
            <person name="Conant G.C."/>
            <person name="Byrne K.P."/>
            <person name="Woolfit M."/>
            <person name="Wolfe K.H."/>
        </authorList>
    </citation>
    <scope>NUCLEOTIDE SEQUENCE [LARGE SCALE GENOMIC DNA]</scope>
    <source>
        <strain evidence="4">ATCC 22028 / DSM 70294 / BCRC 21397 / CBS 2163 / NBRC 10782 / NRRL Y-8283 / UCD 57-17</strain>
    </source>
</reference>
<dbReference type="SUPFAM" id="SSF75632">
    <property type="entry name" value="Cullin homology domain"/>
    <property type="match status" value="1"/>
</dbReference>
<dbReference type="PhylomeDB" id="A7TKH8"/>
<dbReference type="EMBL" id="DS480408">
    <property type="protein sequence ID" value="EDO17200.1"/>
    <property type="molecule type" value="Genomic_DNA"/>
</dbReference>
<dbReference type="PROSITE" id="PS50069">
    <property type="entry name" value="CULLIN_2"/>
    <property type="match status" value="1"/>
</dbReference>
<dbReference type="STRING" id="436907.A7TKH8"/>
<gene>
    <name evidence="3" type="ORF">Kpol_1035p12</name>
</gene>
<evidence type="ECO:0000259" key="2">
    <source>
        <dbReference type="PROSITE" id="PS50069"/>
    </source>
</evidence>
<dbReference type="HOGENOM" id="CLU_353801_0_0_1"/>
<dbReference type="FunCoup" id="A7TKH8">
    <property type="interactions" value="134"/>
</dbReference>
<dbReference type="Pfam" id="PF26557">
    <property type="entry name" value="Cullin_AB"/>
    <property type="match status" value="1"/>
</dbReference>
<dbReference type="InterPro" id="IPR059120">
    <property type="entry name" value="Cullin-like_AB"/>
</dbReference>
<name>A7TKH8_VANPO</name>
<protein>
    <recommendedName>
        <fullName evidence="2">Cullin family profile domain-containing protein</fullName>
    </recommendedName>
</protein>
<dbReference type="AlphaFoldDB" id="A7TKH8"/>
<evidence type="ECO:0000313" key="4">
    <source>
        <dbReference type="Proteomes" id="UP000000267"/>
    </source>
</evidence>
<proteinExistence type="inferred from homology"/>